<protein>
    <submittedName>
        <fullName evidence="1">Uncharacterized protein</fullName>
    </submittedName>
</protein>
<dbReference type="EMBL" id="UINC01086688">
    <property type="protein sequence ID" value="SVC35374.1"/>
    <property type="molecule type" value="Genomic_DNA"/>
</dbReference>
<sequence length="34" mass="3633">MAGLFRLGLPIIFTQLLQVSQGTIAIIMMGRVGS</sequence>
<gene>
    <name evidence="1" type="ORF">METZ01_LOCUS288228</name>
</gene>
<accession>A0A382LEU3</accession>
<name>A0A382LEU3_9ZZZZ</name>
<reference evidence="1" key="1">
    <citation type="submission" date="2018-05" db="EMBL/GenBank/DDBJ databases">
        <authorList>
            <person name="Lanie J.A."/>
            <person name="Ng W.-L."/>
            <person name="Kazmierczak K.M."/>
            <person name="Andrzejewski T.M."/>
            <person name="Davidsen T.M."/>
            <person name="Wayne K.J."/>
            <person name="Tettelin H."/>
            <person name="Glass J.I."/>
            <person name="Rusch D."/>
            <person name="Podicherti R."/>
            <person name="Tsui H.-C.T."/>
            <person name="Winkler M.E."/>
        </authorList>
    </citation>
    <scope>NUCLEOTIDE SEQUENCE</scope>
</reference>
<organism evidence="1">
    <name type="scientific">marine metagenome</name>
    <dbReference type="NCBI Taxonomy" id="408172"/>
    <lineage>
        <taxon>unclassified sequences</taxon>
        <taxon>metagenomes</taxon>
        <taxon>ecological metagenomes</taxon>
    </lineage>
</organism>
<dbReference type="AlphaFoldDB" id="A0A382LEU3"/>
<evidence type="ECO:0000313" key="1">
    <source>
        <dbReference type="EMBL" id="SVC35374.1"/>
    </source>
</evidence>
<feature type="non-terminal residue" evidence="1">
    <location>
        <position position="34"/>
    </location>
</feature>
<proteinExistence type="predicted"/>